<reference evidence="1" key="1">
    <citation type="submission" date="2021-06" db="EMBL/GenBank/DDBJ databases">
        <authorList>
            <person name="Kallberg Y."/>
            <person name="Tangrot J."/>
            <person name="Rosling A."/>
        </authorList>
    </citation>
    <scope>NUCLEOTIDE SEQUENCE</scope>
    <source>
        <strain evidence="1">MA461A</strain>
    </source>
</reference>
<accession>A0ACA9Q7B0</accession>
<organism evidence="1 2">
    <name type="scientific">Racocetra persica</name>
    <dbReference type="NCBI Taxonomy" id="160502"/>
    <lineage>
        <taxon>Eukaryota</taxon>
        <taxon>Fungi</taxon>
        <taxon>Fungi incertae sedis</taxon>
        <taxon>Mucoromycota</taxon>
        <taxon>Glomeromycotina</taxon>
        <taxon>Glomeromycetes</taxon>
        <taxon>Diversisporales</taxon>
        <taxon>Gigasporaceae</taxon>
        <taxon>Racocetra</taxon>
    </lineage>
</organism>
<sequence>MTPTMVPESHDGFSNDSTKAPELPNVLSDDFNDAPQSHDMTAPMKAPELHNDLSDISNNGTRITRWLQSHTTTSATTPTTITSKFW</sequence>
<dbReference type="EMBL" id="CAJVQC010026092">
    <property type="protein sequence ID" value="CAG8732075.1"/>
    <property type="molecule type" value="Genomic_DNA"/>
</dbReference>
<dbReference type="Proteomes" id="UP000789920">
    <property type="component" value="Unassembled WGS sequence"/>
</dbReference>
<gene>
    <name evidence="1" type="ORF">RPERSI_LOCUS12262</name>
</gene>
<comment type="caution">
    <text evidence="1">The sequence shown here is derived from an EMBL/GenBank/DDBJ whole genome shotgun (WGS) entry which is preliminary data.</text>
</comment>
<protein>
    <submittedName>
        <fullName evidence="1">8180_t:CDS:1</fullName>
    </submittedName>
</protein>
<keyword evidence="2" id="KW-1185">Reference proteome</keyword>
<name>A0ACA9Q7B0_9GLOM</name>
<evidence type="ECO:0000313" key="2">
    <source>
        <dbReference type="Proteomes" id="UP000789920"/>
    </source>
</evidence>
<proteinExistence type="predicted"/>
<evidence type="ECO:0000313" key="1">
    <source>
        <dbReference type="EMBL" id="CAG8732075.1"/>
    </source>
</evidence>